<reference evidence="2" key="1">
    <citation type="submission" date="2023-05" db="EMBL/GenBank/DDBJ databases">
        <authorList>
            <person name="Stuckert A."/>
        </authorList>
    </citation>
    <scope>NUCLEOTIDE SEQUENCE</scope>
</reference>
<sequence>MGPPGNRGSWGPCPCPNSKKAYEQGHLMGPPTDRGPSDSARVSKWSVRPCSFPVMQLQNAWKFPQSVQNSHHRDLT</sequence>
<dbReference type="Proteomes" id="UP001162483">
    <property type="component" value="Unassembled WGS sequence"/>
</dbReference>
<proteinExistence type="predicted"/>
<evidence type="ECO:0000256" key="1">
    <source>
        <dbReference type="SAM" id="MobiDB-lite"/>
    </source>
</evidence>
<gene>
    <name evidence="2" type="ORF">SPARVUS_LOCUS973656</name>
</gene>
<dbReference type="EMBL" id="CATNWA010000295">
    <property type="protein sequence ID" value="CAI9536016.1"/>
    <property type="molecule type" value="Genomic_DNA"/>
</dbReference>
<name>A0ABN9AN57_9NEOB</name>
<accession>A0ABN9AN57</accession>
<feature type="region of interest" description="Disordered" evidence="1">
    <location>
        <begin position="1"/>
        <end position="42"/>
    </location>
</feature>
<evidence type="ECO:0000313" key="3">
    <source>
        <dbReference type="Proteomes" id="UP001162483"/>
    </source>
</evidence>
<protein>
    <submittedName>
        <fullName evidence="2">Uncharacterized protein</fullName>
    </submittedName>
</protein>
<keyword evidence="3" id="KW-1185">Reference proteome</keyword>
<evidence type="ECO:0000313" key="2">
    <source>
        <dbReference type="EMBL" id="CAI9536016.1"/>
    </source>
</evidence>
<comment type="caution">
    <text evidence="2">The sequence shown here is derived from an EMBL/GenBank/DDBJ whole genome shotgun (WGS) entry which is preliminary data.</text>
</comment>
<organism evidence="2 3">
    <name type="scientific">Staurois parvus</name>
    <dbReference type="NCBI Taxonomy" id="386267"/>
    <lineage>
        <taxon>Eukaryota</taxon>
        <taxon>Metazoa</taxon>
        <taxon>Chordata</taxon>
        <taxon>Craniata</taxon>
        <taxon>Vertebrata</taxon>
        <taxon>Euteleostomi</taxon>
        <taxon>Amphibia</taxon>
        <taxon>Batrachia</taxon>
        <taxon>Anura</taxon>
        <taxon>Neobatrachia</taxon>
        <taxon>Ranoidea</taxon>
        <taxon>Ranidae</taxon>
        <taxon>Staurois</taxon>
    </lineage>
</organism>